<dbReference type="OrthoDB" id="2537480at2759"/>
<dbReference type="EMBL" id="WWBZ02000022">
    <property type="protein sequence ID" value="KAF4307883.1"/>
    <property type="molecule type" value="Genomic_DNA"/>
</dbReference>
<evidence type="ECO:0000256" key="1">
    <source>
        <dbReference type="SAM" id="MobiDB-lite"/>
    </source>
</evidence>
<protein>
    <submittedName>
        <fullName evidence="4">Glycoside hydrolase family 23 protein</fullName>
    </submittedName>
</protein>
<keyword evidence="2" id="KW-0732">Signal</keyword>
<keyword evidence="4" id="KW-0378">Hydrolase</keyword>
<dbReference type="AlphaFoldDB" id="A0A8H4IWX2"/>
<sequence>MAPIKLSWTLLSALLTTTAYAQSANPGIGKNPAAEGATEDVTPGSGPNGSEEWFNTGLTDSGWNPPFLDFTTLYHISRDQFYSGAGRSCAQYNDYFQRAGDSHGIDPAILAFIAMQESSCNADAGGPTPGLMQVSCANYPNGQCTDSLDDNVNAGANYLRQQLDAYGNNALLAIGSYNGWFPAGSGLNGNKGMTEGYPCSDEGRANGLPQNLDYLQETLNGWFTGQDPYGDQSWIGTYNCQGQCGNGNKC</sequence>
<feature type="chain" id="PRO_5034600728" evidence="2">
    <location>
        <begin position="22"/>
        <end position="250"/>
    </location>
</feature>
<dbReference type="InterPro" id="IPR023346">
    <property type="entry name" value="Lysozyme-like_dom_sf"/>
</dbReference>
<feature type="region of interest" description="Disordered" evidence="1">
    <location>
        <begin position="30"/>
        <end position="56"/>
    </location>
</feature>
<comment type="caution">
    <text evidence="4">The sequence shown here is derived from an EMBL/GenBank/DDBJ whole genome shotgun (WGS) entry which is preliminary data.</text>
</comment>
<proteinExistence type="predicted"/>
<dbReference type="Proteomes" id="UP000572817">
    <property type="component" value="Unassembled WGS sequence"/>
</dbReference>
<organism evidence="4 5">
    <name type="scientific">Botryosphaeria dothidea</name>
    <dbReference type="NCBI Taxonomy" id="55169"/>
    <lineage>
        <taxon>Eukaryota</taxon>
        <taxon>Fungi</taxon>
        <taxon>Dikarya</taxon>
        <taxon>Ascomycota</taxon>
        <taxon>Pezizomycotina</taxon>
        <taxon>Dothideomycetes</taxon>
        <taxon>Dothideomycetes incertae sedis</taxon>
        <taxon>Botryosphaeriales</taxon>
        <taxon>Botryosphaeriaceae</taxon>
        <taxon>Botryosphaeria</taxon>
    </lineage>
</organism>
<evidence type="ECO:0000256" key="2">
    <source>
        <dbReference type="SAM" id="SignalP"/>
    </source>
</evidence>
<evidence type="ECO:0000259" key="3">
    <source>
        <dbReference type="Pfam" id="PF01464"/>
    </source>
</evidence>
<dbReference type="SUPFAM" id="SSF53955">
    <property type="entry name" value="Lysozyme-like"/>
    <property type="match status" value="1"/>
</dbReference>
<reference evidence="4" key="1">
    <citation type="submission" date="2020-04" db="EMBL/GenBank/DDBJ databases">
        <title>Genome Assembly and Annotation of Botryosphaeria dothidea sdau 11-99, a Latent Pathogen of Apple Fruit Ring Rot in China.</title>
        <authorList>
            <person name="Yu C."/>
            <person name="Diao Y."/>
            <person name="Lu Q."/>
            <person name="Zhao J."/>
            <person name="Cui S."/>
            <person name="Peng C."/>
            <person name="He B."/>
            <person name="Liu H."/>
        </authorList>
    </citation>
    <scope>NUCLEOTIDE SEQUENCE [LARGE SCALE GENOMIC DNA]</scope>
    <source>
        <strain evidence="4">Sdau11-99</strain>
    </source>
</reference>
<feature type="domain" description="Transglycosylase SLT" evidence="3">
    <location>
        <begin position="94"/>
        <end position="179"/>
    </location>
</feature>
<feature type="signal peptide" evidence="2">
    <location>
        <begin position="1"/>
        <end position="21"/>
    </location>
</feature>
<name>A0A8H4IWX2_9PEZI</name>
<evidence type="ECO:0000313" key="5">
    <source>
        <dbReference type="Proteomes" id="UP000572817"/>
    </source>
</evidence>
<keyword evidence="5" id="KW-1185">Reference proteome</keyword>
<gene>
    <name evidence="4" type="ORF">GTA08_BOTSDO03440</name>
</gene>
<evidence type="ECO:0000313" key="4">
    <source>
        <dbReference type="EMBL" id="KAF4307883.1"/>
    </source>
</evidence>
<dbReference type="Pfam" id="PF01464">
    <property type="entry name" value="SLT"/>
    <property type="match status" value="1"/>
</dbReference>
<dbReference type="GO" id="GO:0016787">
    <property type="term" value="F:hydrolase activity"/>
    <property type="evidence" value="ECO:0007669"/>
    <property type="project" value="UniProtKB-KW"/>
</dbReference>
<dbReference type="Gene3D" id="1.10.530.10">
    <property type="match status" value="1"/>
</dbReference>
<dbReference type="InterPro" id="IPR008258">
    <property type="entry name" value="Transglycosylase_SLT_dom_1"/>
</dbReference>
<accession>A0A8H4IWX2</accession>